<accession>A0A291RXB5</accession>
<dbReference type="GeneID" id="88359713"/>
<evidence type="ECO:0000259" key="2">
    <source>
        <dbReference type="Pfam" id="PF00857"/>
    </source>
</evidence>
<dbReference type="PANTHER" id="PTHR43540">
    <property type="entry name" value="PEROXYUREIDOACRYLATE/UREIDOACRYLATE AMIDOHYDROLASE-RELATED"/>
    <property type="match status" value="1"/>
</dbReference>
<dbReference type="InterPro" id="IPR050272">
    <property type="entry name" value="Isochorismatase-like_hydrls"/>
</dbReference>
<dbReference type="RefSeq" id="WP_098698794.1">
    <property type="nucleotide sequence ID" value="NZ_CP023778.1"/>
</dbReference>
<dbReference type="PANTHER" id="PTHR43540:SF6">
    <property type="entry name" value="ISOCHORISMATASE-LIKE DOMAIN-CONTAINING PROTEIN"/>
    <property type="match status" value="1"/>
</dbReference>
<dbReference type="InterPro" id="IPR000868">
    <property type="entry name" value="Isochorismatase-like_dom"/>
</dbReference>
<dbReference type="SUPFAM" id="SSF52499">
    <property type="entry name" value="Isochorismatase-like hydrolases"/>
    <property type="match status" value="1"/>
</dbReference>
<dbReference type="AlphaFoldDB" id="A0A291RXB5"/>
<evidence type="ECO:0000313" key="4">
    <source>
        <dbReference type="Proteomes" id="UP000221961"/>
    </source>
</evidence>
<dbReference type="InterPro" id="IPR036380">
    <property type="entry name" value="Isochorismatase-like_sf"/>
</dbReference>
<dbReference type="KEGG" id="ntp:CRH09_20375"/>
<gene>
    <name evidence="3" type="ORF">CRH09_20375</name>
</gene>
<name>A0A291RXB5_9NOCA</name>
<reference evidence="3 4" key="1">
    <citation type="submission" date="2017-10" db="EMBL/GenBank/DDBJ databases">
        <title>Comparative genomics between pathogenic Norcardia.</title>
        <authorList>
            <person name="Zeng L."/>
        </authorList>
    </citation>
    <scope>NUCLEOTIDE SEQUENCE [LARGE SCALE GENOMIC DNA]</scope>
    <source>
        <strain evidence="3 4">NC_YFY_NT001</strain>
    </source>
</reference>
<organism evidence="3 4">
    <name type="scientific">Nocardia terpenica</name>
    <dbReference type="NCBI Taxonomy" id="455432"/>
    <lineage>
        <taxon>Bacteria</taxon>
        <taxon>Bacillati</taxon>
        <taxon>Actinomycetota</taxon>
        <taxon>Actinomycetes</taxon>
        <taxon>Mycobacteriales</taxon>
        <taxon>Nocardiaceae</taxon>
        <taxon>Nocardia</taxon>
    </lineage>
</organism>
<dbReference type="EMBL" id="CP023778">
    <property type="protein sequence ID" value="ATL71957.1"/>
    <property type="molecule type" value="Genomic_DNA"/>
</dbReference>
<protein>
    <submittedName>
        <fullName evidence="3">Isochorismatase</fullName>
    </submittedName>
</protein>
<feature type="domain" description="Isochorismatase-like" evidence="2">
    <location>
        <begin position="45"/>
        <end position="218"/>
    </location>
</feature>
<dbReference type="Proteomes" id="UP000221961">
    <property type="component" value="Chromosome"/>
</dbReference>
<dbReference type="CDD" id="cd00431">
    <property type="entry name" value="cysteine_hydrolases"/>
    <property type="match status" value="1"/>
</dbReference>
<keyword evidence="1" id="KW-0378">Hydrolase</keyword>
<proteinExistence type="predicted"/>
<dbReference type="Pfam" id="PF00857">
    <property type="entry name" value="Isochorismatase"/>
    <property type="match status" value="1"/>
</dbReference>
<sequence>MFVEVEDAARIVARHDWRIEPREYARHEARRGRRFAFPHLVPENTALIVIDMVPLHVAENPYCRGIVPNINRLADALRAGGGTIAWVLPSTSKPTARAIEFFGPKTAEIYSSSGGFGPVRSRLWPELEPRASDVFVEKSAMSAFFPGRCVLPDLLRRQGIDTVLITGTVTNVCCESSARDAATLEFRVIMVADANAARRNQDHNATLHTIYRSFGDVRPTGEVLDMIDGR</sequence>
<evidence type="ECO:0000256" key="1">
    <source>
        <dbReference type="ARBA" id="ARBA00022801"/>
    </source>
</evidence>
<dbReference type="GO" id="GO:0016787">
    <property type="term" value="F:hydrolase activity"/>
    <property type="evidence" value="ECO:0007669"/>
    <property type="project" value="UniProtKB-KW"/>
</dbReference>
<dbReference type="Gene3D" id="3.40.50.850">
    <property type="entry name" value="Isochorismatase-like"/>
    <property type="match status" value="1"/>
</dbReference>
<evidence type="ECO:0000313" key="3">
    <source>
        <dbReference type="EMBL" id="ATL71957.1"/>
    </source>
</evidence>